<evidence type="ECO:0000313" key="4">
    <source>
        <dbReference type="EMBL" id="QTA85424.1"/>
    </source>
</evidence>
<reference evidence="4" key="1">
    <citation type="journal article" date="2021" name="Microb. Physiol.">
        <title>Proteogenomic Insights into the Physiology of Marine, Sulfate-Reducing, Filamentous Desulfonema limicola and Desulfonema magnum.</title>
        <authorList>
            <person name="Schnaars V."/>
            <person name="Wohlbrand L."/>
            <person name="Scheve S."/>
            <person name="Hinrichs C."/>
            <person name="Reinhardt R."/>
            <person name="Rabus R."/>
        </authorList>
    </citation>
    <scope>NUCLEOTIDE SEQUENCE</scope>
    <source>
        <strain evidence="4">4be13</strain>
    </source>
</reference>
<dbReference type="Gene3D" id="2.60.40.680">
    <property type="match status" value="1"/>
</dbReference>
<dbReference type="GO" id="GO:0030246">
    <property type="term" value="F:carbohydrate binding"/>
    <property type="evidence" value="ECO:0007669"/>
    <property type="project" value="InterPro"/>
</dbReference>
<accession>A0A975GLA0</accession>
<feature type="domain" description="DUF4114" evidence="3">
    <location>
        <begin position="347"/>
        <end position="430"/>
    </location>
</feature>
<evidence type="ECO:0000256" key="2">
    <source>
        <dbReference type="SAM" id="SignalP"/>
    </source>
</evidence>
<feature type="region of interest" description="Disordered" evidence="1">
    <location>
        <begin position="222"/>
        <end position="244"/>
    </location>
</feature>
<proteinExistence type="predicted"/>
<dbReference type="Pfam" id="PF13448">
    <property type="entry name" value="DUF4114"/>
    <property type="match status" value="1"/>
</dbReference>
<evidence type="ECO:0000259" key="3">
    <source>
        <dbReference type="Pfam" id="PF13448"/>
    </source>
</evidence>
<dbReference type="RefSeq" id="WP_207681494.1">
    <property type="nucleotide sequence ID" value="NZ_CP061800.1"/>
</dbReference>
<dbReference type="Gene3D" id="1.10.1330.10">
    <property type="entry name" value="Dockerin domain"/>
    <property type="match status" value="1"/>
</dbReference>
<feature type="compositionally biased region" description="Basic and acidic residues" evidence="1">
    <location>
        <begin position="222"/>
        <end position="237"/>
    </location>
</feature>
<dbReference type="Proteomes" id="UP000663722">
    <property type="component" value="Chromosome"/>
</dbReference>
<dbReference type="InterPro" id="IPR018247">
    <property type="entry name" value="EF_Hand_1_Ca_BS"/>
</dbReference>
<dbReference type="SUPFAM" id="SSF49384">
    <property type="entry name" value="Carbohydrate-binding domain"/>
    <property type="match status" value="1"/>
</dbReference>
<gene>
    <name evidence="4" type="ORF">dnm_014330</name>
</gene>
<keyword evidence="2" id="KW-0732">Signal</keyword>
<sequence>MTAIKFKLMILISLVLLMSTGSAWAIPGIALDTDYTTHNYDPTDSSKHMESVIMAEANEDVWLAVVAQNVTKLAAYQVTVSFDPEHMNFIEGAEGNPSQGVTNLLKKNSGETIGLQIVQRIPGTLDIFNSLIGKNPDEAADGSGIIALLKFKVLDDNSDNRLNLSNILYLDPEGTNYPVSEFNIKNAIQNPSSGQDKDTDKDGMPDEWEKIYFTDLSRDGTGDYDKDGKSDLDEYKNGTDPTKPAELALEPGVFMTGKTGTITIDWLYDGGAYKGELGMFSLRDMDMTVSDLTAFIREAVTRVLSHSEEGYIVLSDKTERARESGTLSGESADWNEGDYNHAKSFSMRPDDRFALVLVPNGTFEALSQNPGTGNTALRPLFSFTSPNADYGMHMGQVADVNGMELGFVFEDMEFTKSDRDYNDLIIQISGADSDIPTIDAMIGKTEKAARRKRDGKDWYDWRVSDELGRKIMEHLEALPTGDDQWVSVVFDGAADFRVYDAEGSVTGTENTEIPGSLRFLKNDELTVSLPAMREEEKDYRIMLRSVEDETETLTVIEHLGMAEISSDTKVFDIEPLQTLKSDLSVSSGSDMNAVFKEPAVPTDADGKPLIYDFDGNGKIDDDDIREISSRWNSCEGDPDWNPLADLDDDGCITVLDIMKVSSSK</sequence>
<organism evidence="4 5">
    <name type="scientific">Desulfonema magnum</name>
    <dbReference type="NCBI Taxonomy" id="45655"/>
    <lineage>
        <taxon>Bacteria</taxon>
        <taxon>Pseudomonadati</taxon>
        <taxon>Thermodesulfobacteriota</taxon>
        <taxon>Desulfobacteria</taxon>
        <taxon>Desulfobacterales</taxon>
        <taxon>Desulfococcaceae</taxon>
        <taxon>Desulfonema</taxon>
    </lineage>
</organism>
<evidence type="ECO:0000313" key="5">
    <source>
        <dbReference type="Proteomes" id="UP000663722"/>
    </source>
</evidence>
<feature type="chain" id="PRO_5037386382" evidence="2">
    <location>
        <begin position="26"/>
        <end position="664"/>
    </location>
</feature>
<name>A0A975GLA0_9BACT</name>
<evidence type="ECO:0000256" key="1">
    <source>
        <dbReference type="SAM" id="MobiDB-lite"/>
    </source>
</evidence>
<keyword evidence="5" id="KW-1185">Reference proteome</keyword>
<dbReference type="GO" id="GO:0000272">
    <property type="term" value="P:polysaccharide catabolic process"/>
    <property type="evidence" value="ECO:0007669"/>
    <property type="project" value="InterPro"/>
</dbReference>
<dbReference type="KEGG" id="dmm:dnm_014330"/>
<dbReference type="InterPro" id="IPR025193">
    <property type="entry name" value="DUF4114"/>
</dbReference>
<dbReference type="AlphaFoldDB" id="A0A975GLA0"/>
<dbReference type="EMBL" id="CP061800">
    <property type="protein sequence ID" value="QTA85424.1"/>
    <property type="molecule type" value="Genomic_DNA"/>
</dbReference>
<feature type="signal peptide" evidence="2">
    <location>
        <begin position="1"/>
        <end position="25"/>
    </location>
</feature>
<dbReference type="CDD" id="cd08547">
    <property type="entry name" value="Type_II_cohesin"/>
    <property type="match status" value="1"/>
</dbReference>
<dbReference type="InterPro" id="IPR008965">
    <property type="entry name" value="CBM2/CBM3_carb-bd_dom_sf"/>
</dbReference>
<protein>
    <submittedName>
        <fullName evidence="4">Cohesin domain-containing protein</fullName>
    </submittedName>
</protein>
<dbReference type="PROSITE" id="PS00018">
    <property type="entry name" value="EF_HAND_1"/>
    <property type="match status" value="2"/>
</dbReference>
<dbReference type="InterPro" id="IPR036439">
    <property type="entry name" value="Dockerin_dom_sf"/>
</dbReference>